<proteinExistence type="predicted"/>
<sequence>MARKKTALKGFMQDIEAARAESGRNTLAAWFRAHHDELLAELGGRPIEWDLYLAVFTKRGLKDANGNTPTRNTASKTWHRVQSAIAADQARKQARASAVPALAANEIAPGVRHLEPVTSGQSDVTPEPARPRLKLDIRPSRPLMDAPPQDQAASKPLAPQAEAARLVDAQEQIRRTLDALDSKRTPMPRIVR</sequence>
<evidence type="ECO:0000313" key="2">
    <source>
        <dbReference type="EMBL" id="QKE93861.1"/>
    </source>
</evidence>
<protein>
    <submittedName>
        <fullName evidence="2">Uncharacterized protein</fullName>
    </submittedName>
</protein>
<geneLocation type="plasmid" evidence="2 3">
    <name>unnamed5</name>
</geneLocation>
<dbReference type="AlphaFoldDB" id="A0A6M8I1G3"/>
<keyword evidence="2" id="KW-0614">Plasmid</keyword>
<dbReference type="KEGG" id="lck:HN018_27385"/>
<reference evidence="2 3" key="1">
    <citation type="journal article" date="2014" name="World J. Microbiol. Biotechnol.">
        <title>Biodiversity and physiological characteristics of Antarctic and Arctic lichens-associated bacteria.</title>
        <authorList>
            <person name="Lee Y.M."/>
            <person name="Kim E.H."/>
            <person name="Lee H.K."/>
            <person name="Hong S.G."/>
        </authorList>
    </citation>
    <scope>NUCLEOTIDE SEQUENCE [LARGE SCALE GENOMIC DNA]</scope>
    <source>
        <strain evidence="2 3">PAMC 26569</strain>
        <plasmid evidence="2">unnamed5</plasmid>
    </source>
</reference>
<name>A0A6M8I1G3_9PROT</name>
<evidence type="ECO:0000313" key="3">
    <source>
        <dbReference type="Proteomes" id="UP000500767"/>
    </source>
</evidence>
<dbReference type="Proteomes" id="UP000500767">
    <property type="component" value="Plasmid unnamed5"/>
</dbReference>
<dbReference type="RefSeq" id="WP_171837544.1">
    <property type="nucleotide sequence ID" value="NZ_CP053712.1"/>
</dbReference>
<accession>A0A6M8I1G3</accession>
<feature type="region of interest" description="Disordered" evidence="1">
    <location>
        <begin position="112"/>
        <end position="165"/>
    </location>
</feature>
<gene>
    <name evidence="2" type="ORF">HN018_27385</name>
</gene>
<feature type="compositionally biased region" description="Basic and acidic residues" evidence="1">
    <location>
        <begin position="129"/>
        <end position="139"/>
    </location>
</feature>
<evidence type="ECO:0000256" key="1">
    <source>
        <dbReference type="SAM" id="MobiDB-lite"/>
    </source>
</evidence>
<organism evidence="2 3">
    <name type="scientific">Lichenicola cladoniae</name>
    <dbReference type="NCBI Taxonomy" id="1484109"/>
    <lineage>
        <taxon>Bacteria</taxon>
        <taxon>Pseudomonadati</taxon>
        <taxon>Pseudomonadota</taxon>
        <taxon>Alphaproteobacteria</taxon>
        <taxon>Acetobacterales</taxon>
        <taxon>Acetobacteraceae</taxon>
        <taxon>Lichenicola</taxon>
    </lineage>
</organism>
<keyword evidence="3" id="KW-1185">Reference proteome</keyword>
<dbReference type="EMBL" id="CP053712">
    <property type="protein sequence ID" value="QKE93861.1"/>
    <property type="molecule type" value="Genomic_DNA"/>
</dbReference>